<dbReference type="GO" id="GO:0003677">
    <property type="term" value="F:DNA binding"/>
    <property type="evidence" value="ECO:0007669"/>
    <property type="project" value="UniProtKB-KW"/>
</dbReference>
<dbReference type="Pfam" id="PF00046">
    <property type="entry name" value="Homeodomain"/>
    <property type="match status" value="1"/>
</dbReference>
<dbReference type="InterPro" id="IPR001356">
    <property type="entry name" value="HD"/>
</dbReference>
<sequence>MSHFMQTPKRPNLPATPSTYCKTSLPPLSSILKKEAMATPYNGGNRLPSIDTFTTPISSTKFNSQFGHSTYHPMGSANLTLATPSKVSSSSSNANFSFANSSMDHSETDITPIESAAQSKTSSPIESKAYAFISHSPATFPNQEPSIDNAPLARRKRRRTSPNELSILNKEFEAGSTPNKLRRIEISKKVMMTEKAVQIWFQNKRQSLRKHSTSEKEVTELPQVSEPILTASTPIKPILTKSQSFVSPPPVIQASPIQKRSLSTNCLPRLPPSTPLLNKMIFRSSTPNMEMENPIDQQLVLNETKKKQPNFLNSRSSSTMTFKLAPAKTKSPKREQAERKPLSELSVNVPNKVNAKLESVKKTGENECIVNLLSLRAGNWK</sequence>
<feature type="domain" description="Homeobox" evidence="6">
    <location>
        <begin position="151"/>
        <end position="211"/>
    </location>
</feature>
<accession>A0ABP0EBE2</accession>
<dbReference type="Proteomes" id="UP001497600">
    <property type="component" value="Chromosome D"/>
</dbReference>
<dbReference type="PROSITE" id="PS50071">
    <property type="entry name" value="HOMEOBOX_2"/>
    <property type="match status" value="1"/>
</dbReference>
<evidence type="ECO:0000313" key="7">
    <source>
        <dbReference type="EMBL" id="CAK7904989.1"/>
    </source>
</evidence>
<comment type="subcellular location">
    <subcellularLocation>
        <location evidence="4 5">Nucleus</location>
    </subcellularLocation>
</comment>
<reference evidence="7 8" key="1">
    <citation type="submission" date="2024-01" db="EMBL/GenBank/DDBJ databases">
        <authorList>
            <consortium name="Genoscope - CEA"/>
            <person name="William W."/>
        </authorList>
    </citation>
    <scope>NUCLEOTIDE SEQUENCE [LARGE SCALE GENOMIC DNA]</scope>
    <source>
        <strain evidence="7 8">29B2s-10</strain>
    </source>
</reference>
<proteinExistence type="predicted"/>
<protein>
    <submittedName>
        <fullName evidence="7">Homeobox protein Yox1p</fullName>
    </submittedName>
</protein>
<dbReference type="Gene3D" id="1.10.10.60">
    <property type="entry name" value="Homeodomain-like"/>
    <property type="match status" value="1"/>
</dbReference>
<keyword evidence="1 4" id="KW-0238">DNA-binding</keyword>
<evidence type="ECO:0000256" key="3">
    <source>
        <dbReference type="ARBA" id="ARBA00023242"/>
    </source>
</evidence>
<dbReference type="InterPro" id="IPR009057">
    <property type="entry name" value="Homeodomain-like_sf"/>
</dbReference>
<dbReference type="EMBL" id="OZ004256">
    <property type="protein sequence ID" value="CAK7904989.1"/>
    <property type="molecule type" value="Genomic_DNA"/>
</dbReference>
<keyword evidence="8" id="KW-1185">Reference proteome</keyword>
<feature type="DNA-binding region" description="Homeobox" evidence="4">
    <location>
        <begin position="153"/>
        <end position="212"/>
    </location>
</feature>
<gene>
    <name evidence="7" type="primary">YOX1</name>
    <name evidence="7" type="ORF">CAAN4_D11958</name>
</gene>
<dbReference type="InterPro" id="IPR017970">
    <property type="entry name" value="Homeobox_CS"/>
</dbReference>
<evidence type="ECO:0000259" key="6">
    <source>
        <dbReference type="PROSITE" id="PS50071"/>
    </source>
</evidence>
<name>A0ABP0EBE2_9ASCO</name>
<evidence type="ECO:0000256" key="5">
    <source>
        <dbReference type="RuleBase" id="RU000682"/>
    </source>
</evidence>
<evidence type="ECO:0000256" key="1">
    <source>
        <dbReference type="ARBA" id="ARBA00023125"/>
    </source>
</evidence>
<dbReference type="PROSITE" id="PS00027">
    <property type="entry name" value="HOMEOBOX_1"/>
    <property type="match status" value="1"/>
</dbReference>
<evidence type="ECO:0000313" key="8">
    <source>
        <dbReference type="Proteomes" id="UP001497600"/>
    </source>
</evidence>
<evidence type="ECO:0000256" key="2">
    <source>
        <dbReference type="ARBA" id="ARBA00023155"/>
    </source>
</evidence>
<organism evidence="7 8">
    <name type="scientific">[Candida] anglica</name>
    <dbReference type="NCBI Taxonomy" id="148631"/>
    <lineage>
        <taxon>Eukaryota</taxon>
        <taxon>Fungi</taxon>
        <taxon>Dikarya</taxon>
        <taxon>Ascomycota</taxon>
        <taxon>Saccharomycotina</taxon>
        <taxon>Pichiomycetes</taxon>
        <taxon>Debaryomycetaceae</taxon>
        <taxon>Kurtzmaniella</taxon>
    </lineage>
</organism>
<dbReference type="PANTHER" id="PTHR24324:SF9">
    <property type="entry name" value="HOMEOBOX DOMAIN-CONTAINING PROTEIN"/>
    <property type="match status" value="1"/>
</dbReference>
<evidence type="ECO:0000256" key="4">
    <source>
        <dbReference type="PROSITE-ProRule" id="PRU00108"/>
    </source>
</evidence>
<dbReference type="PANTHER" id="PTHR24324">
    <property type="entry name" value="HOMEOBOX PROTEIN HHEX"/>
    <property type="match status" value="1"/>
</dbReference>
<keyword evidence="2 4" id="KW-0371">Homeobox</keyword>
<dbReference type="CDD" id="cd00086">
    <property type="entry name" value="homeodomain"/>
    <property type="match status" value="1"/>
</dbReference>
<dbReference type="SMART" id="SM00389">
    <property type="entry name" value="HOX"/>
    <property type="match status" value="1"/>
</dbReference>
<dbReference type="InterPro" id="IPR051000">
    <property type="entry name" value="Homeobox_DNA-bind_prot"/>
</dbReference>
<keyword evidence="3 4" id="KW-0539">Nucleus</keyword>
<dbReference type="SUPFAM" id="SSF46689">
    <property type="entry name" value="Homeodomain-like"/>
    <property type="match status" value="1"/>
</dbReference>